<dbReference type="Proteomes" id="UP000001064">
    <property type="component" value="Unassembled WGS sequence"/>
</dbReference>
<dbReference type="OrthoDB" id="18792at2759"/>
<dbReference type="KEGG" id="dpp:DICPUDRAFT_150105"/>
<evidence type="ECO:0000256" key="1">
    <source>
        <dbReference type="SAM" id="SignalP"/>
    </source>
</evidence>
<evidence type="ECO:0000313" key="3">
    <source>
        <dbReference type="Proteomes" id="UP000001064"/>
    </source>
</evidence>
<evidence type="ECO:0000313" key="2">
    <source>
        <dbReference type="EMBL" id="EGC37345.1"/>
    </source>
</evidence>
<feature type="signal peptide" evidence="1">
    <location>
        <begin position="1"/>
        <end position="18"/>
    </location>
</feature>
<name>F0ZFG3_DICPU</name>
<sequence length="288" mass="31845">MKLLLSLCLLIFSTLCYAEVNDIIRPNFYYLVSWSSKVCVRAPCPQYTIQNLNSATTRSILGINIPAALKSYEKYLTLNESNSVIIYGNVSPSPQYPTEATDLNIVRAFKKLPLGNTAAATDKFYLFTDNGMRCVKAPCDSITAILANLYGQTQKVNTVKQPYQANVGSLFDSVWLSSKTVRSDDNGIIGQATINSNGEVIISNSYVRLPDPSSKCPALPLLKCQANNVVIYTRDENRCLADPNCTESGFCTLSIPVCPEGYYLDSWKGAKFGCNNYHCDAYFLPKTH</sequence>
<dbReference type="AlphaFoldDB" id="F0ZFG3"/>
<dbReference type="InterPro" id="IPR040405">
    <property type="entry name" value="DDB_G0275255-like"/>
</dbReference>
<feature type="chain" id="PRO_5003265091" evidence="1">
    <location>
        <begin position="19"/>
        <end position="288"/>
    </location>
</feature>
<protein>
    <submittedName>
        <fullName evidence="2">Uncharacterized protein</fullName>
    </submittedName>
</protein>
<organism evidence="2 3">
    <name type="scientific">Dictyostelium purpureum</name>
    <name type="common">Slime mold</name>
    <dbReference type="NCBI Taxonomy" id="5786"/>
    <lineage>
        <taxon>Eukaryota</taxon>
        <taxon>Amoebozoa</taxon>
        <taxon>Evosea</taxon>
        <taxon>Eumycetozoa</taxon>
        <taxon>Dictyostelia</taxon>
        <taxon>Dictyosteliales</taxon>
        <taxon>Dictyosteliaceae</taxon>
        <taxon>Dictyostelium</taxon>
    </lineage>
</organism>
<dbReference type="EMBL" id="GL871002">
    <property type="protein sequence ID" value="EGC37345.1"/>
    <property type="molecule type" value="Genomic_DNA"/>
</dbReference>
<dbReference type="OMA" id="IRYSRIN"/>
<dbReference type="PANTHER" id="PTHR34411">
    <property type="entry name" value="DUF6748 DOMAIN-CONTAINING PROTEIN-RELATED"/>
    <property type="match status" value="1"/>
</dbReference>
<accession>F0ZFG3</accession>
<dbReference type="PANTHER" id="PTHR34411:SF5">
    <property type="entry name" value="DUF6748 DOMAIN-CONTAINING PROTEIN"/>
    <property type="match status" value="1"/>
</dbReference>
<dbReference type="FunCoup" id="F0ZFG3">
    <property type="interactions" value="743"/>
</dbReference>
<dbReference type="InParanoid" id="F0ZFG3"/>
<keyword evidence="3" id="KW-1185">Reference proteome</keyword>
<dbReference type="GeneID" id="10500096"/>
<dbReference type="RefSeq" id="XP_003286159.1">
    <property type="nucleotide sequence ID" value="XM_003286111.1"/>
</dbReference>
<reference evidence="3" key="1">
    <citation type="journal article" date="2011" name="Genome Biol.">
        <title>Comparative genomics of the social amoebae Dictyostelium discoideum and Dictyostelium purpureum.</title>
        <authorList>
            <consortium name="US DOE Joint Genome Institute (JGI-PGF)"/>
            <person name="Sucgang R."/>
            <person name="Kuo A."/>
            <person name="Tian X."/>
            <person name="Salerno W."/>
            <person name="Parikh A."/>
            <person name="Feasley C.L."/>
            <person name="Dalin E."/>
            <person name="Tu H."/>
            <person name="Huang E."/>
            <person name="Barry K."/>
            <person name="Lindquist E."/>
            <person name="Shapiro H."/>
            <person name="Bruce D."/>
            <person name="Schmutz J."/>
            <person name="Salamov A."/>
            <person name="Fey P."/>
            <person name="Gaudet P."/>
            <person name="Anjard C."/>
            <person name="Babu M.M."/>
            <person name="Basu S."/>
            <person name="Bushmanova Y."/>
            <person name="van der Wel H."/>
            <person name="Katoh-Kurasawa M."/>
            <person name="Dinh C."/>
            <person name="Coutinho P.M."/>
            <person name="Saito T."/>
            <person name="Elias M."/>
            <person name="Schaap P."/>
            <person name="Kay R.R."/>
            <person name="Henrissat B."/>
            <person name="Eichinger L."/>
            <person name="Rivero F."/>
            <person name="Putnam N.H."/>
            <person name="West C.M."/>
            <person name="Loomis W.F."/>
            <person name="Chisholm R.L."/>
            <person name="Shaulsky G."/>
            <person name="Strassmann J.E."/>
            <person name="Queller D.C."/>
            <person name="Kuspa A."/>
            <person name="Grigoriev I.V."/>
        </authorList>
    </citation>
    <scope>NUCLEOTIDE SEQUENCE [LARGE SCALE GENOMIC DNA]</scope>
    <source>
        <strain evidence="3">QSDP1</strain>
    </source>
</reference>
<gene>
    <name evidence="2" type="ORF">DICPUDRAFT_150105</name>
</gene>
<keyword evidence="1" id="KW-0732">Signal</keyword>
<dbReference type="eggNOG" id="ENOG502RDA3">
    <property type="taxonomic scope" value="Eukaryota"/>
</dbReference>
<proteinExistence type="predicted"/>
<dbReference type="VEuPathDB" id="AmoebaDB:DICPUDRAFT_150105"/>